<accession>A0AAN6LUL9</accession>
<evidence type="ECO:0000256" key="9">
    <source>
        <dbReference type="ARBA" id="ARBA00022989"/>
    </source>
</evidence>
<dbReference type="Proteomes" id="UP001280581">
    <property type="component" value="Unassembled WGS sequence"/>
</dbReference>
<feature type="domain" description="Calcineurin-like phosphoesterase" evidence="15">
    <location>
        <begin position="45"/>
        <end position="314"/>
    </location>
</feature>
<evidence type="ECO:0000256" key="1">
    <source>
        <dbReference type="ARBA" id="ARBA00004576"/>
    </source>
</evidence>
<dbReference type="GO" id="GO:0006798">
    <property type="term" value="P:polyphosphate catabolic process"/>
    <property type="evidence" value="ECO:0007669"/>
    <property type="project" value="TreeGrafter"/>
</dbReference>
<dbReference type="GO" id="GO:0000324">
    <property type="term" value="C:fungal-type vacuole"/>
    <property type="evidence" value="ECO:0007669"/>
    <property type="project" value="TreeGrafter"/>
</dbReference>
<dbReference type="Pfam" id="PF00149">
    <property type="entry name" value="Metallophos"/>
    <property type="match status" value="1"/>
</dbReference>
<dbReference type="GO" id="GO:0004309">
    <property type="term" value="F:exopolyphosphatase activity"/>
    <property type="evidence" value="ECO:0007669"/>
    <property type="project" value="TreeGrafter"/>
</dbReference>
<dbReference type="EC" id="3.6.1.10" evidence="3 12"/>
<evidence type="ECO:0000313" key="16">
    <source>
        <dbReference type="EMBL" id="KAK3204059.1"/>
    </source>
</evidence>
<feature type="region of interest" description="Disordered" evidence="13">
    <location>
        <begin position="582"/>
        <end position="628"/>
    </location>
</feature>
<dbReference type="InterPro" id="IPR012358">
    <property type="entry name" value="EndopolyPtase_N1"/>
</dbReference>
<evidence type="ECO:0000259" key="15">
    <source>
        <dbReference type="Pfam" id="PF00149"/>
    </source>
</evidence>
<comment type="caution">
    <text evidence="16">The sequence shown here is derived from an EMBL/GenBank/DDBJ whole genome shotgun (WGS) entry which is preliminary data.</text>
</comment>
<dbReference type="GO" id="GO:0005774">
    <property type="term" value="C:vacuolar membrane"/>
    <property type="evidence" value="ECO:0007669"/>
    <property type="project" value="UniProtKB-SubCell"/>
</dbReference>
<gene>
    <name evidence="16" type="ORF">GRF29_106g1539064</name>
</gene>
<evidence type="ECO:0000256" key="13">
    <source>
        <dbReference type="SAM" id="MobiDB-lite"/>
    </source>
</evidence>
<evidence type="ECO:0000256" key="4">
    <source>
        <dbReference type="ARBA" id="ARBA00014458"/>
    </source>
</evidence>
<feature type="compositionally biased region" description="Polar residues" evidence="13">
    <location>
        <begin position="582"/>
        <end position="598"/>
    </location>
</feature>
<keyword evidence="9" id="KW-1133">Transmembrane helix</keyword>
<evidence type="ECO:0000313" key="17">
    <source>
        <dbReference type="Proteomes" id="UP001280581"/>
    </source>
</evidence>
<keyword evidence="7 12" id="KW-0378">Hydrolase</keyword>
<feature type="compositionally biased region" description="Acidic residues" evidence="13">
    <location>
        <begin position="617"/>
        <end position="628"/>
    </location>
</feature>
<name>A0AAN6LUL9_9PLEO</name>
<keyword evidence="14" id="KW-0732">Signal</keyword>
<evidence type="ECO:0000256" key="5">
    <source>
        <dbReference type="ARBA" id="ARBA00022554"/>
    </source>
</evidence>
<organism evidence="16 17">
    <name type="scientific">Pseudopithomyces chartarum</name>
    <dbReference type="NCBI Taxonomy" id="1892770"/>
    <lineage>
        <taxon>Eukaryota</taxon>
        <taxon>Fungi</taxon>
        <taxon>Dikarya</taxon>
        <taxon>Ascomycota</taxon>
        <taxon>Pezizomycotina</taxon>
        <taxon>Dothideomycetes</taxon>
        <taxon>Pleosporomycetidae</taxon>
        <taxon>Pleosporales</taxon>
        <taxon>Massarineae</taxon>
        <taxon>Didymosphaeriaceae</taxon>
        <taxon>Pseudopithomyces</taxon>
    </lineage>
</organism>
<dbReference type="GO" id="GO:0000298">
    <property type="term" value="F:endopolyphosphatase activity"/>
    <property type="evidence" value="ECO:0007669"/>
    <property type="project" value="UniProtKB-EC"/>
</dbReference>
<evidence type="ECO:0000256" key="14">
    <source>
        <dbReference type="SAM" id="SignalP"/>
    </source>
</evidence>
<evidence type="ECO:0000256" key="7">
    <source>
        <dbReference type="ARBA" id="ARBA00022801"/>
    </source>
</evidence>
<comment type="subcellular location">
    <subcellularLocation>
        <location evidence="1">Vacuole membrane</location>
        <topology evidence="1">Single-pass type II membrane protein</topology>
    </subcellularLocation>
</comment>
<dbReference type="InterPro" id="IPR041805">
    <property type="entry name" value="ASMase/PPN1_MPP"/>
</dbReference>
<keyword evidence="8" id="KW-0735">Signal-anchor</keyword>
<keyword evidence="17" id="KW-1185">Reference proteome</keyword>
<keyword evidence="6" id="KW-0812">Transmembrane</keyword>
<dbReference type="InterPro" id="IPR004843">
    <property type="entry name" value="Calcineurin-like_PHP"/>
</dbReference>
<dbReference type="PANTHER" id="PTHR10340:SF55">
    <property type="entry name" value="ENDOPOLYPHOSPHATASE"/>
    <property type="match status" value="1"/>
</dbReference>
<feature type="signal peptide" evidence="14">
    <location>
        <begin position="1"/>
        <end position="20"/>
    </location>
</feature>
<keyword evidence="5 12" id="KW-0926">Vacuole</keyword>
<keyword evidence="10 12" id="KW-0472">Membrane</keyword>
<comment type="similarity">
    <text evidence="2">Belongs to the endopolyphosphatase PPN1 family.</text>
</comment>
<dbReference type="Gene3D" id="3.60.21.10">
    <property type="match status" value="1"/>
</dbReference>
<evidence type="ECO:0000256" key="8">
    <source>
        <dbReference type="ARBA" id="ARBA00022968"/>
    </source>
</evidence>
<comment type="catalytic activity">
    <reaction evidence="12">
        <text>[phosphate](n+1) + n H2O = (n+1) phosphate + n H(+)</text>
        <dbReference type="Rhea" id="RHEA:22452"/>
        <dbReference type="Rhea" id="RHEA-COMP:14280"/>
        <dbReference type="ChEBI" id="CHEBI:15377"/>
        <dbReference type="ChEBI" id="CHEBI:15378"/>
        <dbReference type="ChEBI" id="CHEBI:16838"/>
        <dbReference type="ChEBI" id="CHEBI:43474"/>
        <dbReference type="EC" id="3.6.1.10"/>
    </reaction>
</comment>
<evidence type="ECO:0000256" key="10">
    <source>
        <dbReference type="ARBA" id="ARBA00023136"/>
    </source>
</evidence>
<evidence type="ECO:0000256" key="3">
    <source>
        <dbReference type="ARBA" id="ARBA00012459"/>
    </source>
</evidence>
<dbReference type="InterPro" id="IPR029052">
    <property type="entry name" value="Metallo-depent_PP-like"/>
</dbReference>
<evidence type="ECO:0000256" key="2">
    <source>
        <dbReference type="ARBA" id="ARBA00010399"/>
    </source>
</evidence>
<dbReference type="FunFam" id="3.60.21.10:FF:000082">
    <property type="entry name" value="Endopolyphosphatase"/>
    <property type="match status" value="1"/>
</dbReference>
<evidence type="ECO:0000256" key="12">
    <source>
        <dbReference type="PIRNR" id="PIRNR027093"/>
    </source>
</evidence>
<sequence>MLWPLLRAALLVEAALGAAGLDLQVPQQPAHASGEPGKSRQLKGRFLHITDFHPDPHYKTYSSTEANAACHRKHGPAGYYGAETSGCDSPVSLVNATMDWIKHNIADDVDFVVWTGDSARHDNDEKQPRTQDEIVSQNEFMVEKLTEVFGSGADEKDPTKAFRIPIIPTFGNNDIMPHNILLGGPNKWTVKYTDIWRGFIPEAQRHQFQQGGWFSVEVIPGKLAVVSLNTLYFFTSNSGVDGCAKKKEPGYEQFEWLRIQLEIMRDRGISAILIGHVPPARVDSKESWDETCWQKYALWEKQYRDVIVASLFGHMNIDHFMLQDFHHIKKSAKKGLMAASSIQAEAEMKGIELLTDGEVTVASASEYLVNLRSWWAKLPSPPKKKKQQSIGEYIDDEDEEMLSMWQKTLSLFSKSKKKPIGGAKKSFLDKIGGPYAERYSVSLVAPSVVPNYFPTIRVFEYNITGLEHHTVSPLSAQETFSNSLIQKLATDHEMPSSDRDFLDDATYSRTISSILKRKHKHSSKSALKNRKKYKFKVPAGPSKSSPPGPAYSPQTLTLTSYTQYFANLTHINNDFVASHSVPQSQFQSPNDATPQTLFNLPISPDGAIQNSGWKEEGEGEDDDEVMEL</sequence>
<protein>
    <recommendedName>
        <fullName evidence="4 12">Endopolyphosphatase</fullName>
        <ecNumber evidence="3 12">3.6.1.10</ecNumber>
    </recommendedName>
</protein>
<dbReference type="CDD" id="cd00842">
    <property type="entry name" value="MPP_ASMase"/>
    <property type="match status" value="1"/>
</dbReference>
<dbReference type="EMBL" id="WVTA01000010">
    <property type="protein sequence ID" value="KAK3204059.1"/>
    <property type="molecule type" value="Genomic_DNA"/>
</dbReference>
<dbReference type="SUPFAM" id="SSF56300">
    <property type="entry name" value="Metallo-dependent phosphatases"/>
    <property type="match status" value="1"/>
</dbReference>
<evidence type="ECO:0000256" key="11">
    <source>
        <dbReference type="ARBA" id="ARBA00023180"/>
    </source>
</evidence>
<proteinExistence type="inferred from homology"/>
<comment type="function">
    <text evidence="12">Catalyzes the hydrolysis of inorganic polyphosphate (polyP) chains of many hundreds of phosphate residues into shorter lengths.</text>
</comment>
<evidence type="ECO:0000256" key="6">
    <source>
        <dbReference type="ARBA" id="ARBA00022692"/>
    </source>
</evidence>
<feature type="chain" id="PRO_5042929178" description="Endopolyphosphatase" evidence="14">
    <location>
        <begin position="21"/>
        <end position="628"/>
    </location>
</feature>
<reference evidence="16 17" key="1">
    <citation type="submission" date="2021-02" db="EMBL/GenBank/DDBJ databases">
        <title>Genome assembly of Pseudopithomyces chartarum.</title>
        <authorList>
            <person name="Jauregui R."/>
            <person name="Singh J."/>
            <person name="Voisey C."/>
        </authorList>
    </citation>
    <scope>NUCLEOTIDE SEQUENCE [LARGE SCALE GENOMIC DNA]</scope>
    <source>
        <strain evidence="16 17">AGR01</strain>
    </source>
</reference>
<dbReference type="GO" id="GO:0008081">
    <property type="term" value="F:phosphoric diester hydrolase activity"/>
    <property type="evidence" value="ECO:0007669"/>
    <property type="project" value="TreeGrafter"/>
</dbReference>
<dbReference type="PANTHER" id="PTHR10340">
    <property type="entry name" value="SPHINGOMYELIN PHOSPHODIESTERASE"/>
    <property type="match status" value="1"/>
</dbReference>
<dbReference type="PIRSF" id="PIRSF027093">
    <property type="entry name" value="EndopolyPtase_N1"/>
    <property type="match status" value="1"/>
</dbReference>
<dbReference type="AlphaFoldDB" id="A0AAN6LUL9"/>
<keyword evidence="11" id="KW-0325">Glycoprotein</keyword>